<comment type="caution">
    <text evidence="1">The sequence shown here is derived from an EMBL/GenBank/DDBJ whole genome shotgun (WGS) entry which is preliminary data.</text>
</comment>
<accession>A0A8J2JSV9</accession>
<reference evidence="1" key="1">
    <citation type="submission" date="2021-06" db="EMBL/GenBank/DDBJ databases">
        <authorList>
            <person name="Hodson N. C."/>
            <person name="Mongue J. A."/>
            <person name="Jaron S. K."/>
        </authorList>
    </citation>
    <scope>NUCLEOTIDE SEQUENCE</scope>
</reference>
<keyword evidence="2" id="KW-1185">Reference proteome</keyword>
<evidence type="ECO:0000313" key="2">
    <source>
        <dbReference type="Proteomes" id="UP000708208"/>
    </source>
</evidence>
<evidence type="ECO:0000313" key="1">
    <source>
        <dbReference type="EMBL" id="CAG7692607.1"/>
    </source>
</evidence>
<feature type="non-terminal residue" evidence="1">
    <location>
        <position position="126"/>
    </location>
</feature>
<name>A0A8J2JSV9_9HEXA</name>
<proteinExistence type="predicted"/>
<sequence>WKRRVHQALVIDAGKDEQELERTADELAEKQLLIESKCSGFERSKRCKPNNVMEMEPVACSSRTVQNKDANGKSGAKRRRMEQIQTILDQVDTNVIIEIPETSKDDKSEEIWEGSEVKLRRSEISA</sequence>
<dbReference type="EMBL" id="CAJVCH010022300">
    <property type="protein sequence ID" value="CAG7692607.1"/>
    <property type="molecule type" value="Genomic_DNA"/>
</dbReference>
<dbReference type="AlphaFoldDB" id="A0A8J2JSV9"/>
<organism evidence="1 2">
    <name type="scientific">Allacma fusca</name>
    <dbReference type="NCBI Taxonomy" id="39272"/>
    <lineage>
        <taxon>Eukaryota</taxon>
        <taxon>Metazoa</taxon>
        <taxon>Ecdysozoa</taxon>
        <taxon>Arthropoda</taxon>
        <taxon>Hexapoda</taxon>
        <taxon>Collembola</taxon>
        <taxon>Symphypleona</taxon>
        <taxon>Sminthuridae</taxon>
        <taxon>Allacma</taxon>
    </lineage>
</organism>
<gene>
    <name evidence="1" type="ORF">AFUS01_LOCUS3688</name>
</gene>
<protein>
    <submittedName>
        <fullName evidence="1">Uncharacterized protein</fullName>
    </submittedName>
</protein>
<dbReference type="Proteomes" id="UP000708208">
    <property type="component" value="Unassembled WGS sequence"/>
</dbReference>